<dbReference type="Proteomes" id="UP000030665">
    <property type="component" value="Unassembled WGS sequence"/>
</dbReference>
<accession>A0A077ZBL3</accession>
<reference evidence="1" key="2">
    <citation type="submission" date="2014-03" db="EMBL/GenBank/DDBJ databases">
        <title>The whipworm genome and dual-species transcriptomics of an intimate host-pathogen interaction.</title>
        <authorList>
            <person name="Foth B.J."/>
            <person name="Tsai I.J."/>
            <person name="Reid A.J."/>
            <person name="Bancroft A.J."/>
            <person name="Nichol S."/>
            <person name="Tracey A."/>
            <person name="Holroyd N."/>
            <person name="Cotton J.A."/>
            <person name="Stanley E.J."/>
            <person name="Zarowiecki M."/>
            <person name="Liu J.Z."/>
            <person name="Huckvale T."/>
            <person name="Cooper P.J."/>
            <person name="Grencis R.K."/>
            <person name="Berriman M."/>
        </authorList>
    </citation>
    <scope>NUCLEOTIDE SEQUENCE [LARGE SCALE GENOMIC DNA]</scope>
</reference>
<evidence type="ECO:0000313" key="2">
    <source>
        <dbReference type="Proteomes" id="UP000030665"/>
    </source>
</evidence>
<keyword evidence="2" id="KW-1185">Reference proteome</keyword>
<reference evidence="1" key="1">
    <citation type="submission" date="2014-01" db="EMBL/GenBank/DDBJ databases">
        <authorList>
            <person name="Aslett M."/>
        </authorList>
    </citation>
    <scope>NUCLEOTIDE SEQUENCE</scope>
</reference>
<sequence length="124" mass="13848">MVHFCFMCRPLLFLNDMHSVDSSLSQAETLLNRKLISLAVIKAVVHVPGNVVGARTDAPAAIMCSLMICLLDQCGEQRATRGRRPASEEEPPTYRHYSSERHLSNDMIFGPSGPYVIWIFNVSI</sequence>
<name>A0A077ZBL3_TRITR</name>
<protein>
    <submittedName>
        <fullName evidence="1">Uncharacterized protein</fullName>
    </submittedName>
</protein>
<evidence type="ECO:0000313" key="1">
    <source>
        <dbReference type="EMBL" id="CDW57777.1"/>
    </source>
</evidence>
<proteinExistence type="predicted"/>
<organism evidence="1 2">
    <name type="scientific">Trichuris trichiura</name>
    <name type="common">Whipworm</name>
    <name type="synonym">Trichocephalus trichiurus</name>
    <dbReference type="NCBI Taxonomy" id="36087"/>
    <lineage>
        <taxon>Eukaryota</taxon>
        <taxon>Metazoa</taxon>
        <taxon>Ecdysozoa</taxon>
        <taxon>Nematoda</taxon>
        <taxon>Enoplea</taxon>
        <taxon>Dorylaimia</taxon>
        <taxon>Trichinellida</taxon>
        <taxon>Trichuridae</taxon>
        <taxon>Trichuris</taxon>
    </lineage>
</organism>
<dbReference type="AlphaFoldDB" id="A0A077ZBL3"/>
<dbReference type="EMBL" id="HG806211">
    <property type="protein sequence ID" value="CDW57777.1"/>
    <property type="molecule type" value="Genomic_DNA"/>
</dbReference>
<gene>
    <name evidence="1" type="ORF">TTRE_0000607201</name>
</gene>